<dbReference type="Proteomes" id="UP000199337">
    <property type="component" value="Unassembled WGS sequence"/>
</dbReference>
<dbReference type="Gene3D" id="2.60.60.30">
    <property type="entry name" value="sav2460 like domains"/>
    <property type="match status" value="1"/>
</dbReference>
<dbReference type="Pfam" id="PF02342">
    <property type="entry name" value="TerD"/>
    <property type="match status" value="1"/>
</dbReference>
<name>A0A1I2PDM9_9FIRM</name>
<protein>
    <submittedName>
        <fullName evidence="3">Tellurium resistance protein TerD</fullName>
    </submittedName>
</protein>
<dbReference type="RefSeq" id="WP_092469012.1">
    <property type="nucleotide sequence ID" value="NZ_FOOX01000002.1"/>
</dbReference>
<dbReference type="FunFam" id="2.60.60.30:FF:000001">
    <property type="entry name" value="Tellurium resistance protein TerD"/>
    <property type="match status" value="1"/>
</dbReference>
<dbReference type="STRING" id="341036.SAMN05660649_00849"/>
<dbReference type="AlphaFoldDB" id="A0A1I2PDM9"/>
<dbReference type="OrthoDB" id="4123258at2"/>
<dbReference type="InterPro" id="IPR003325">
    <property type="entry name" value="TerD"/>
</dbReference>
<reference evidence="4" key="1">
    <citation type="submission" date="2016-10" db="EMBL/GenBank/DDBJ databases">
        <authorList>
            <person name="Varghese N."/>
            <person name="Submissions S."/>
        </authorList>
    </citation>
    <scope>NUCLEOTIDE SEQUENCE [LARGE SCALE GENOMIC DNA]</scope>
    <source>
        <strain evidence="4">DSM 17038</strain>
    </source>
</reference>
<dbReference type="InterPro" id="IPR051324">
    <property type="entry name" value="Stress/Tellurium_Resist"/>
</dbReference>
<proteinExistence type="inferred from homology"/>
<evidence type="ECO:0000313" key="3">
    <source>
        <dbReference type="EMBL" id="SFG14242.1"/>
    </source>
</evidence>
<dbReference type="PANTHER" id="PTHR32097">
    <property type="entry name" value="CAMP-BINDING PROTEIN 1-RELATED"/>
    <property type="match status" value="1"/>
</dbReference>
<sequence length="190" mass="20665">MAVNLQKGQKVDLTKGNAGLAKVVIGLGWDTNKFDGPDFDLDASAFLLAENGKCTGAEDFVFYNNLKHVSGSVEHLGDNLTGEGEGDDEQIKIDLSQVPAGIHKIAITVTIHMAKERNQNFGLVSNAFVRVVDERTGAELLRYDLSEDYSIETALVFAELYRHGSEWKFAAVGQGFNDGLAGLVRLYGLE</sequence>
<dbReference type="CDD" id="cd06974">
    <property type="entry name" value="TerD_like"/>
    <property type="match status" value="1"/>
</dbReference>
<evidence type="ECO:0000256" key="1">
    <source>
        <dbReference type="ARBA" id="ARBA00008775"/>
    </source>
</evidence>
<dbReference type="PANTHER" id="PTHR32097:SF15">
    <property type="entry name" value="STRESS RESPONSE PROTEIN SCP2"/>
    <property type="match status" value="1"/>
</dbReference>
<dbReference type="EMBL" id="FOOX01000002">
    <property type="protein sequence ID" value="SFG14242.1"/>
    <property type="molecule type" value="Genomic_DNA"/>
</dbReference>
<evidence type="ECO:0000313" key="4">
    <source>
        <dbReference type="Proteomes" id="UP000199337"/>
    </source>
</evidence>
<evidence type="ECO:0000259" key="2">
    <source>
        <dbReference type="Pfam" id="PF02342"/>
    </source>
</evidence>
<keyword evidence="4" id="KW-1185">Reference proteome</keyword>
<accession>A0A1I2PDM9</accession>
<comment type="similarity">
    <text evidence="1">Belongs to the CAPAB/TerDEXZ family.</text>
</comment>
<organism evidence="3 4">
    <name type="scientific">Desulfotruncus arcticus DSM 17038</name>
    <dbReference type="NCBI Taxonomy" id="1121424"/>
    <lineage>
        <taxon>Bacteria</taxon>
        <taxon>Bacillati</taxon>
        <taxon>Bacillota</taxon>
        <taxon>Clostridia</taxon>
        <taxon>Eubacteriales</taxon>
        <taxon>Desulfallaceae</taxon>
        <taxon>Desulfotruncus</taxon>
    </lineage>
</organism>
<feature type="domain" description="TerD" evidence="2">
    <location>
        <begin position="1"/>
        <end position="187"/>
    </location>
</feature>
<gene>
    <name evidence="3" type="ORF">SAMN05660649_00849</name>
</gene>